<accession>A0AB40D5A3</accession>
<dbReference type="AlphaFoldDB" id="A0AB40D5A3"/>
<dbReference type="GeneID" id="108008155"/>
<name>A0AB40D5A3_DROSZ</name>
<gene>
    <name evidence="3" type="primary">LOC108008155</name>
</gene>
<feature type="chain" id="PRO_5046649078" evidence="1">
    <location>
        <begin position="18"/>
        <end position="183"/>
    </location>
</feature>
<keyword evidence="1" id="KW-0732">Signal</keyword>
<evidence type="ECO:0000313" key="2">
    <source>
        <dbReference type="Proteomes" id="UP001652628"/>
    </source>
</evidence>
<dbReference type="RefSeq" id="XP_065719460.2">
    <property type="nucleotide sequence ID" value="XM_065863388.2"/>
</dbReference>
<sequence length="183" mass="21217">MFKISLILVMAVSGTRAVDYFLELEELYSECTNGPVGSVPLDVAFNVDNFRSVIDADGVHVSGNVTTVWDFDRTDRLSGKINVFRYNRGTWEPTLFNLATHKVCSVIFDKKSYWYKWWFQYIANQEEIQEKCIITKDLGLDNISGPPLQGRYKAVIIWELFDQNNVRRPLSTCYEVRGRVERK</sequence>
<dbReference type="SMART" id="SM00675">
    <property type="entry name" value="DM11"/>
    <property type="match status" value="1"/>
</dbReference>
<keyword evidence="2" id="KW-1185">Reference proteome</keyword>
<reference evidence="3" key="1">
    <citation type="submission" date="2025-08" db="UniProtKB">
        <authorList>
            <consortium name="RefSeq"/>
        </authorList>
    </citation>
    <scope>IDENTIFICATION</scope>
</reference>
<proteinExistence type="predicted"/>
<feature type="signal peptide" evidence="1">
    <location>
        <begin position="1"/>
        <end position="17"/>
    </location>
</feature>
<organism evidence="2 3">
    <name type="scientific">Drosophila suzukii</name>
    <name type="common">Spotted-wing drosophila fruit fly</name>
    <dbReference type="NCBI Taxonomy" id="28584"/>
    <lineage>
        <taxon>Eukaryota</taxon>
        <taxon>Metazoa</taxon>
        <taxon>Ecdysozoa</taxon>
        <taxon>Arthropoda</taxon>
        <taxon>Hexapoda</taxon>
        <taxon>Insecta</taxon>
        <taxon>Pterygota</taxon>
        <taxon>Neoptera</taxon>
        <taxon>Endopterygota</taxon>
        <taxon>Diptera</taxon>
        <taxon>Brachycera</taxon>
        <taxon>Muscomorpha</taxon>
        <taxon>Ephydroidea</taxon>
        <taxon>Drosophilidae</taxon>
        <taxon>Drosophila</taxon>
        <taxon>Sophophora</taxon>
    </lineage>
</organism>
<evidence type="ECO:0000256" key="1">
    <source>
        <dbReference type="SAM" id="SignalP"/>
    </source>
</evidence>
<dbReference type="InterPro" id="IPR006601">
    <property type="entry name" value="Uncharacterised_DM11_DROME"/>
</dbReference>
<dbReference type="Proteomes" id="UP001652628">
    <property type="component" value="Chromosome 2R"/>
</dbReference>
<evidence type="ECO:0000313" key="3">
    <source>
        <dbReference type="RefSeq" id="XP_065719460.2"/>
    </source>
</evidence>
<protein>
    <submittedName>
        <fullName evidence="3">Uncharacterized protein isoform X2</fullName>
    </submittedName>
</protein>